<dbReference type="InterPro" id="IPR036849">
    <property type="entry name" value="Enolase-like_C_sf"/>
</dbReference>
<proteinExistence type="inferred from homology"/>
<gene>
    <name evidence="13" type="ORF">ONB1V03_LOCUS289</name>
</gene>
<dbReference type="PROSITE" id="PS50862">
    <property type="entry name" value="AA_TRNA_LIGASE_II"/>
    <property type="match status" value="1"/>
</dbReference>
<evidence type="ECO:0000256" key="6">
    <source>
        <dbReference type="ARBA" id="ARBA00022741"/>
    </source>
</evidence>
<sequence length="710" mass="78964">MIENPIKRRPTRKIRVGSVYVGGDAPISIQSMTNTETCDVDATVAQIQRCADVGADIMRVSVPTMEAAEAFGEIRKRVTVPLVADIHFDYKIALKVADMGADCLRINPGNIGSEAKIREVVAAARHHDISMRIGVNAGSLEKDIQKKYGEPTGQALLESAMRHIDILDRLNFHEFKISVKASNVFLTMDAYRLLSAQIDNPLHLGVTEAGIYRTGSVKSAIALGGLLLDGIGDTMRISLAAEPEEEVKIGFDILKSLSLRSNGINFIACPSCSRQEFNVIKVMQALEERLEDIRTPMDVSVIGCKVNGPGEAKEADIGIVGASPRSLVYRNGEKSHLIDTNQLVDEIESMVRQRVQELEKAKAKEIIRFNDFLPSQTPAWRRLEQHLASLMDAYGYQQIRRYRQFHQFGVETFGVATPDQDAELILMTARLWKRMGVADKVQLELNTLGESDERAEYRAALVEFLTAHHADLDEDSQRRLTTNPLRILDSKDARTQQILENAPKLHDFLKEDSLNHFAQLQQYLTDAGIEFVINQKLVRGLDYYNKTVFEWTTTHLGSQGTVCAGGRYDGLVGQLKGKPDQSVPAVGFAMGMERLLLLLEQVEDNTPVRECELFLLSDPATQGQALVLAEQIRDQLEAVNSTIRLKTGSQGSMKSQMKKADQSGAIYALIFGEREAVAQQVLVKELATAEQYEIKATEIVPFFIEKFSSK</sequence>
<dbReference type="Gene3D" id="3.40.50.800">
    <property type="entry name" value="Anticodon-binding domain"/>
    <property type="match status" value="1"/>
</dbReference>
<dbReference type="NCBIfam" id="TIGR00612">
    <property type="entry name" value="ispG_gcpE"/>
    <property type="match status" value="1"/>
</dbReference>
<dbReference type="InterPro" id="IPR036621">
    <property type="entry name" value="Anticodon-bd_dom_sf"/>
</dbReference>
<dbReference type="Proteomes" id="UP000728032">
    <property type="component" value="Unassembled WGS sequence"/>
</dbReference>
<dbReference type="GO" id="GO:0016114">
    <property type="term" value="P:terpenoid biosynthetic process"/>
    <property type="evidence" value="ECO:0007669"/>
    <property type="project" value="InterPro"/>
</dbReference>
<dbReference type="Gene3D" id="3.20.20.20">
    <property type="entry name" value="Dihydropteroate synthase-like"/>
    <property type="match status" value="1"/>
</dbReference>
<dbReference type="InterPro" id="IPR011005">
    <property type="entry name" value="Dihydropteroate_synth-like_sf"/>
</dbReference>
<dbReference type="SUPFAM" id="SSF55681">
    <property type="entry name" value="Class II aaRS and biotin synthetases"/>
    <property type="match status" value="1"/>
</dbReference>
<dbReference type="PANTHER" id="PTHR30454:SF0">
    <property type="entry name" value="4-HYDROXY-3-METHYLBUT-2-EN-1-YL DIPHOSPHATE SYNTHASE (FERREDOXIN), CHLOROPLASTIC"/>
    <property type="match status" value="1"/>
</dbReference>
<dbReference type="FunFam" id="3.20.20.20:FF:000001">
    <property type="entry name" value="4-hydroxy-3-methylbut-2-en-1-yl diphosphate synthase (flavodoxin)"/>
    <property type="match status" value="1"/>
</dbReference>
<evidence type="ECO:0000256" key="8">
    <source>
        <dbReference type="ARBA" id="ARBA00023004"/>
    </source>
</evidence>
<reference evidence="13" key="1">
    <citation type="submission" date="2020-11" db="EMBL/GenBank/DDBJ databases">
        <authorList>
            <person name="Tran Van P."/>
        </authorList>
    </citation>
    <scope>NUCLEOTIDE SEQUENCE</scope>
</reference>
<dbReference type="Pfam" id="PF26540">
    <property type="entry name" value="GcpE_C"/>
    <property type="match status" value="1"/>
</dbReference>
<evidence type="ECO:0000256" key="7">
    <source>
        <dbReference type="ARBA" id="ARBA00023002"/>
    </source>
</evidence>
<keyword evidence="5" id="KW-0479">Metal-binding</keyword>
<dbReference type="Pfam" id="PF03129">
    <property type="entry name" value="HGTP_anticodon"/>
    <property type="match status" value="1"/>
</dbReference>
<keyword evidence="7" id="KW-0560">Oxidoreductase</keyword>
<evidence type="ECO:0000256" key="11">
    <source>
        <dbReference type="ARBA" id="ARBA00047639"/>
    </source>
</evidence>
<dbReference type="InterPro" id="IPR006195">
    <property type="entry name" value="aa-tRNA-synth_II"/>
</dbReference>
<dbReference type="GO" id="GO:0046429">
    <property type="term" value="F:4-hydroxy-3-methylbut-2-en-1-yl diphosphate synthase activity (ferredoxin)"/>
    <property type="evidence" value="ECO:0007669"/>
    <property type="project" value="InterPro"/>
</dbReference>
<dbReference type="CDD" id="cd00773">
    <property type="entry name" value="HisRS-like_core"/>
    <property type="match status" value="1"/>
</dbReference>
<feature type="domain" description="Aminoacyl-transfer RNA synthetases class-II family profile" evidence="12">
    <location>
        <begin position="382"/>
        <end position="607"/>
    </location>
</feature>
<evidence type="ECO:0000256" key="4">
    <source>
        <dbReference type="ARBA" id="ARBA00022485"/>
    </source>
</evidence>
<dbReference type="Gene3D" id="3.30.413.10">
    <property type="entry name" value="Sulfite Reductase Hemoprotein, domain 1"/>
    <property type="match status" value="1"/>
</dbReference>
<comment type="catalytic activity">
    <reaction evidence="11">
        <text>tRNA(His) + L-histidine + ATP = L-histidyl-tRNA(His) + AMP + diphosphate + H(+)</text>
        <dbReference type="Rhea" id="RHEA:17313"/>
        <dbReference type="Rhea" id="RHEA-COMP:9665"/>
        <dbReference type="Rhea" id="RHEA-COMP:9689"/>
        <dbReference type="ChEBI" id="CHEBI:15378"/>
        <dbReference type="ChEBI" id="CHEBI:30616"/>
        <dbReference type="ChEBI" id="CHEBI:33019"/>
        <dbReference type="ChEBI" id="CHEBI:57595"/>
        <dbReference type="ChEBI" id="CHEBI:78442"/>
        <dbReference type="ChEBI" id="CHEBI:78527"/>
        <dbReference type="ChEBI" id="CHEBI:456215"/>
        <dbReference type="EC" id="6.1.1.21"/>
    </reaction>
</comment>
<evidence type="ECO:0000256" key="10">
    <source>
        <dbReference type="ARBA" id="ARBA00023229"/>
    </source>
</evidence>
<evidence type="ECO:0000256" key="1">
    <source>
        <dbReference type="ARBA" id="ARBA00001966"/>
    </source>
</evidence>
<dbReference type="NCBIfam" id="NF001540">
    <property type="entry name" value="PRK00366.1"/>
    <property type="match status" value="1"/>
</dbReference>
<dbReference type="AlphaFoldDB" id="A0A7R9L885"/>
<evidence type="ECO:0000256" key="9">
    <source>
        <dbReference type="ARBA" id="ARBA00023014"/>
    </source>
</evidence>
<dbReference type="OrthoDB" id="10068997at2759"/>
<dbReference type="SUPFAM" id="SSF51604">
    <property type="entry name" value="Enolase C-terminal domain-like"/>
    <property type="match status" value="1"/>
</dbReference>
<dbReference type="InterPro" id="IPR004588">
    <property type="entry name" value="IspG_bac-typ"/>
</dbReference>
<evidence type="ECO:0000256" key="3">
    <source>
        <dbReference type="ARBA" id="ARBA00012815"/>
    </source>
</evidence>
<dbReference type="SUPFAM" id="SSF56014">
    <property type="entry name" value="Nitrite and sulphite reductase 4Fe-4S domain-like"/>
    <property type="match status" value="1"/>
</dbReference>
<keyword evidence="4" id="KW-0004">4Fe-4S</keyword>
<keyword evidence="6" id="KW-0547">Nucleotide-binding</keyword>
<dbReference type="GO" id="GO:0046872">
    <property type="term" value="F:metal ion binding"/>
    <property type="evidence" value="ECO:0007669"/>
    <property type="project" value="UniProtKB-KW"/>
</dbReference>
<dbReference type="EC" id="6.1.1.21" evidence="3"/>
<dbReference type="InterPro" id="IPR015807">
    <property type="entry name" value="His-tRNA-ligase"/>
</dbReference>
<keyword evidence="8" id="KW-0408">Iron</keyword>
<dbReference type="GO" id="GO:0051539">
    <property type="term" value="F:4 iron, 4 sulfur cluster binding"/>
    <property type="evidence" value="ECO:0007669"/>
    <property type="project" value="UniProtKB-KW"/>
</dbReference>
<comment type="cofactor">
    <cofactor evidence="1">
        <name>[4Fe-4S] cluster</name>
        <dbReference type="ChEBI" id="CHEBI:49883"/>
    </cofactor>
</comment>
<dbReference type="Pfam" id="PF13393">
    <property type="entry name" value="tRNA-synt_His"/>
    <property type="match status" value="1"/>
</dbReference>
<dbReference type="InterPro" id="IPR058579">
    <property type="entry name" value="IspG_C"/>
</dbReference>
<dbReference type="EMBL" id="OC914836">
    <property type="protein sequence ID" value="CAD7636591.1"/>
    <property type="molecule type" value="Genomic_DNA"/>
</dbReference>
<organism evidence="13">
    <name type="scientific">Oppiella nova</name>
    <dbReference type="NCBI Taxonomy" id="334625"/>
    <lineage>
        <taxon>Eukaryota</taxon>
        <taxon>Metazoa</taxon>
        <taxon>Ecdysozoa</taxon>
        <taxon>Arthropoda</taxon>
        <taxon>Chelicerata</taxon>
        <taxon>Arachnida</taxon>
        <taxon>Acari</taxon>
        <taxon>Acariformes</taxon>
        <taxon>Sarcoptiformes</taxon>
        <taxon>Oribatida</taxon>
        <taxon>Brachypylina</taxon>
        <taxon>Oppioidea</taxon>
        <taxon>Oppiidae</taxon>
        <taxon>Oppiella</taxon>
    </lineage>
</organism>
<name>A0A7R9L885_9ACAR</name>
<comment type="similarity">
    <text evidence="2">Belongs to the class-II aminoacyl-tRNA synthetase family.</text>
</comment>
<keyword evidence="10" id="KW-0414">Isoprene biosynthesis</keyword>
<dbReference type="InterPro" id="IPR041715">
    <property type="entry name" value="HisRS-like_core"/>
</dbReference>
<dbReference type="InterPro" id="IPR045864">
    <property type="entry name" value="aa-tRNA-synth_II/BPL/LPL"/>
</dbReference>
<dbReference type="SUPFAM" id="SSF52954">
    <property type="entry name" value="Class II aaRS ABD-related"/>
    <property type="match status" value="1"/>
</dbReference>
<evidence type="ECO:0000313" key="14">
    <source>
        <dbReference type="Proteomes" id="UP000728032"/>
    </source>
</evidence>
<dbReference type="InterPro" id="IPR045854">
    <property type="entry name" value="NO2/SO3_Rdtase_4Fe4S_sf"/>
</dbReference>
<evidence type="ECO:0000313" key="13">
    <source>
        <dbReference type="EMBL" id="CAD7636591.1"/>
    </source>
</evidence>
<dbReference type="PANTHER" id="PTHR30454">
    <property type="entry name" value="4-HYDROXY-3-METHYLBUT-2-EN-1-YL DIPHOSPHATE SYNTHASE"/>
    <property type="match status" value="1"/>
</dbReference>
<dbReference type="InterPro" id="IPR058578">
    <property type="entry name" value="IspG_TIM"/>
</dbReference>
<dbReference type="Gene3D" id="3.30.930.10">
    <property type="entry name" value="Bira Bifunctional Protein, Domain 2"/>
    <property type="match status" value="1"/>
</dbReference>
<dbReference type="Pfam" id="PF04551">
    <property type="entry name" value="GcpE"/>
    <property type="match status" value="1"/>
</dbReference>
<evidence type="ECO:0000256" key="2">
    <source>
        <dbReference type="ARBA" id="ARBA00008226"/>
    </source>
</evidence>
<evidence type="ECO:0000259" key="12">
    <source>
        <dbReference type="PROSITE" id="PS50862"/>
    </source>
</evidence>
<dbReference type="GO" id="GO:0005524">
    <property type="term" value="F:ATP binding"/>
    <property type="evidence" value="ECO:0007669"/>
    <property type="project" value="InterPro"/>
</dbReference>
<evidence type="ECO:0000256" key="5">
    <source>
        <dbReference type="ARBA" id="ARBA00022723"/>
    </source>
</evidence>
<keyword evidence="9" id="KW-0411">Iron-sulfur</keyword>
<dbReference type="NCBIfam" id="TIGR00442">
    <property type="entry name" value="hisS"/>
    <property type="match status" value="1"/>
</dbReference>
<dbReference type="HAMAP" id="MF_00159">
    <property type="entry name" value="IspG"/>
    <property type="match status" value="1"/>
</dbReference>
<accession>A0A7R9L885</accession>
<dbReference type="GO" id="GO:0004821">
    <property type="term" value="F:histidine-tRNA ligase activity"/>
    <property type="evidence" value="ECO:0007669"/>
    <property type="project" value="UniProtKB-EC"/>
</dbReference>
<dbReference type="InterPro" id="IPR004154">
    <property type="entry name" value="Anticodon-bd"/>
</dbReference>
<protein>
    <recommendedName>
        <fullName evidence="3">histidine--tRNA ligase</fullName>
        <ecNumber evidence="3">6.1.1.21</ecNumber>
    </recommendedName>
</protein>
<dbReference type="EMBL" id="CAJPVJ010000011">
    <property type="protein sequence ID" value="CAG2157829.1"/>
    <property type="molecule type" value="Genomic_DNA"/>
</dbReference>
<dbReference type="GO" id="GO:0006427">
    <property type="term" value="P:histidyl-tRNA aminoacylation"/>
    <property type="evidence" value="ECO:0007669"/>
    <property type="project" value="InterPro"/>
</dbReference>
<keyword evidence="14" id="KW-1185">Reference proteome</keyword>